<evidence type="ECO:0008006" key="3">
    <source>
        <dbReference type="Google" id="ProtNLM"/>
    </source>
</evidence>
<dbReference type="RefSeq" id="WP_168442540.1">
    <property type="nucleotide sequence ID" value="NZ_CAAHFG010000003.1"/>
</dbReference>
<dbReference type="Proteomes" id="UP000366872">
    <property type="component" value="Unassembled WGS sequence"/>
</dbReference>
<organism evidence="1 2">
    <name type="scientific">Pontiella desulfatans</name>
    <dbReference type="NCBI Taxonomy" id="2750659"/>
    <lineage>
        <taxon>Bacteria</taxon>
        <taxon>Pseudomonadati</taxon>
        <taxon>Kiritimatiellota</taxon>
        <taxon>Kiritimatiellia</taxon>
        <taxon>Kiritimatiellales</taxon>
        <taxon>Pontiellaceae</taxon>
        <taxon>Pontiella</taxon>
    </lineage>
</organism>
<sequence length="107" mass="12196">MNENNGSGRASYTDEERRELIKEYHASESTQAAFCREWNINPKTLARWLRAERQENEVSFCEVELKQDPPVTDELRIDLPNGVKVMLNIGSADELGRVLREAAGCLD</sequence>
<dbReference type="GO" id="GO:0003677">
    <property type="term" value="F:DNA binding"/>
    <property type="evidence" value="ECO:0007669"/>
    <property type="project" value="InterPro"/>
</dbReference>
<accession>A0A6C2U850</accession>
<gene>
    <name evidence="1" type="ORF">PDESU_04821</name>
</gene>
<dbReference type="NCBIfam" id="NF047593">
    <property type="entry name" value="IS66_ISAeme5_TnpA"/>
    <property type="match status" value="1"/>
</dbReference>
<evidence type="ECO:0000313" key="2">
    <source>
        <dbReference type="Proteomes" id="UP000366872"/>
    </source>
</evidence>
<name>A0A6C2U850_PONDE</name>
<dbReference type="EMBL" id="CAAHFG010000003">
    <property type="protein sequence ID" value="VGO16230.1"/>
    <property type="molecule type" value="Genomic_DNA"/>
</dbReference>
<dbReference type="SUPFAM" id="SSF46689">
    <property type="entry name" value="Homeodomain-like"/>
    <property type="match status" value="1"/>
</dbReference>
<dbReference type="GO" id="GO:0004803">
    <property type="term" value="F:transposase activity"/>
    <property type="evidence" value="ECO:0007669"/>
    <property type="project" value="InterPro"/>
</dbReference>
<evidence type="ECO:0000313" key="1">
    <source>
        <dbReference type="EMBL" id="VGO16230.1"/>
    </source>
</evidence>
<protein>
    <recommendedName>
        <fullName evidence="3">Transposase</fullName>
    </recommendedName>
</protein>
<dbReference type="AlphaFoldDB" id="A0A6C2U850"/>
<dbReference type="Pfam" id="PF01527">
    <property type="entry name" value="HTH_Tnp_1"/>
    <property type="match status" value="1"/>
</dbReference>
<keyword evidence="2" id="KW-1185">Reference proteome</keyword>
<dbReference type="InterPro" id="IPR002514">
    <property type="entry name" value="Transposase_8"/>
</dbReference>
<proteinExistence type="predicted"/>
<dbReference type="Gene3D" id="1.10.10.60">
    <property type="entry name" value="Homeodomain-like"/>
    <property type="match status" value="1"/>
</dbReference>
<dbReference type="InterPro" id="IPR009057">
    <property type="entry name" value="Homeodomain-like_sf"/>
</dbReference>
<reference evidence="1 2" key="1">
    <citation type="submission" date="2019-04" db="EMBL/GenBank/DDBJ databases">
        <authorList>
            <person name="Van Vliet M D."/>
        </authorList>
    </citation>
    <scope>NUCLEOTIDE SEQUENCE [LARGE SCALE GENOMIC DNA]</scope>
    <source>
        <strain evidence="1 2">F1</strain>
    </source>
</reference>
<dbReference type="GO" id="GO:0006313">
    <property type="term" value="P:DNA transposition"/>
    <property type="evidence" value="ECO:0007669"/>
    <property type="project" value="InterPro"/>
</dbReference>